<dbReference type="PROSITE" id="PS50943">
    <property type="entry name" value="HTH_CROC1"/>
    <property type="match status" value="1"/>
</dbReference>
<feature type="domain" description="HTH cro/C1-type" evidence="1">
    <location>
        <begin position="39"/>
        <end position="74"/>
    </location>
</feature>
<accession>A0A6J4SAM4</accession>
<evidence type="ECO:0000259" key="1">
    <source>
        <dbReference type="PROSITE" id="PS50943"/>
    </source>
</evidence>
<organism evidence="2">
    <name type="scientific">uncultured Rubrobacteraceae bacterium</name>
    <dbReference type="NCBI Taxonomy" id="349277"/>
    <lineage>
        <taxon>Bacteria</taxon>
        <taxon>Bacillati</taxon>
        <taxon>Actinomycetota</taxon>
        <taxon>Rubrobacteria</taxon>
        <taxon>Rubrobacterales</taxon>
        <taxon>Rubrobacteraceae</taxon>
        <taxon>environmental samples</taxon>
    </lineage>
</organism>
<sequence>MGGNEHVSQRFLRLLALYRKPDGREWGGQDLENATAGAVTRSYVGNLKKGRIENPGLSKLEAISGAMGFPPALWFEEAEERITDQALVAALKDETARSILEEALRLRPKDRRLLLGIARQISPPSEGG</sequence>
<dbReference type="AlphaFoldDB" id="A0A6J4SAM4"/>
<dbReference type="InterPro" id="IPR001387">
    <property type="entry name" value="Cro/C1-type_HTH"/>
</dbReference>
<proteinExistence type="predicted"/>
<dbReference type="EMBL" id="CADCVM010000201">
    <property type="protein sequence ID" value="CAA9490584.1"/>
    <property type="molecule type" value="Genomic_DNA"/>
</dbReference>
<dbReference type="InterPro" id="IPR010982">
    <property type="entry name" value="Lambda_DNA-bd_dom_sf"/>
</dbReference>
<reference evidence="2" key="1">
    <citation type="submission" date="2020-02" db="EMBL/GenBank/DDBJ databases">
        <authorList>
            <person name="Meier V. D."/>
        </authorList>
    </citation>
    <scope>NUCLEOTIDE SEQUENCE</scope>
    <source>
        <strain evidence="2">AVDCRST_MAG05</strain>
    </source>
</reference>
<dbReference type="GO" id="GO:0003677">
    <property type="term" value="F:DNA binding"/>
    <property type="evidence" value="ECO:0007669"/>
    <property type="project" value="InterPro"/>
</dbReference>
<gene>
    <name evidence="2" type="ORF">AVDCRST_MAG05-1871</name>
</gene>
<evidence type="ECO:0000313" key="2">
    <source>
        <dbReference type="EMBL" id="CAA9490584.1"/>
    </source>
</evidence>
<name>A0A6J4SAM4_9ACTN</name>
<dbReference type="Gene3D" id="1.10.260.40">
    <property type="entry name" value="lambda repressor-like DNA-binding domains"/>
    <property type="match status" value="1"/>
</dbReference>
<protein>
    <recommendedName>
        <fullName evidence="1">HTH cro/C1-type domain-containing protein</fullName>
    </recommendedName>
</protein>